<evidence type="ECO:0000256" key="2">
    <source>
        <dbReference type="ARBA" id="ARBA00023015"/>
    </source>
</evidence>
<dbReference type="Pfam" id="PF02365">
    <property type="entry name" value="NAM"/>
    <property type="match status" value="1"/>
</dbReference>
<name>A0ABM1LKT1_PRUMU</name>
<dbReference type="SUPFAM" id="SSF101941">
    <property type="entry name" value="NAC domain"/>
    <property type="match status" value="1"/>
</dbReference>
<dbReference type="PANTHER" id="PTHR31989">
    <property type="entry name" value="NAC DOMAIN-CONTAINING PROTEIN 82-RELATED"/>
    <property type="match status" value="1"/>
</dbReference>
<dbReference type="Proteomes" id="UP000694861">
    <property type="component" value="Linkage group LG2"/>
</dbReference>
<organism evidence="7 8">
    <name type="scientific">Prunus mume</name>
    <name type="common">Japanese apricot</name>
    <name type="synonym">Armeniaca mume</name>
    <dbReference type="NCBI Taxonomy" id="102107"/>
    <lineage>
        <taxon>Eukaryota</taxon>
        <taxon>Viridiplantae</taxon>
        <taxon>Streptophyta</taxon>
        <taxon>Embryophyta</taxon>
        <taxon>Tracheophyta</taxon>
        <taxon>Spermatophyta</taxon>
        <taxon>Magnoliopsida</taxon>
        <taxon>eudicotyledons</taxon>
        <taxon>Gunneridae</taxon>
        <taxon>Pentapetalae</taxon>
        <taxon>rosids</taxon>
        <taxon>fabids</taxon>
        <taxon>Rosales</taxon>
        <taxon>Rosaceae</taxon>
        <taxon>Amygdaloideae</taxon>
        <taxon>Amygdaleae</taxon>
        <taxon>Prunus</taxon>
    </lineage>
</organism>
<accession>A0ABM1LKT1</accession>
<reference evidence="8" key="2">
    <citation type="submission" date="2025-08" db="UniProtKB">
        <authorList>
            <consortium name="RefSeq"/>
        </authorList>
    </citation>
    <scope>IDENTIFICATION</scope>
</reference>
<proteinExistence type="predicted"/>
<feature type="domain" description="NAC" evidence="6">
    <location>
        <begin position="91"/>
        <end position="252"/>
    </location>
</feature>
<dbReference type="RefSeq" id="XP_016648008.1">
    <property type="nucleotide sequence ID" value="XM_016792522.1"/>
</dbReference>
<evidence type="ECO:0000256" key="5">
    <source>
        <dbReference type="ARBA" id="ARBA00023242"/>
    </source>
</evidence>
<evidence type="ECO:0000313" key="8">
    <source>
        <dbReference type="RefSeq" id="XP_016648008.1"/>
    </source>
</evidence>
<reference evidence="7" key="1">
    <citation type="journal article" date="2012" name="Nat. Commun.">
        <title>The genome of Prunus mume.</title>
        <authorList>
            <person name="Zhang Q."/>
            <person name="Chen W."/>
            <person name="Sun L."/>
            <person name="Zhao F."/>
            <person name="Huang B."/>
            <person name="Yang W."/>
            <person name="Tao Y."/>
            <person name="Wang J."/>
            <person name="Yuan Z."/>
            <person name="Fan G."/>
            <person name="Xing Z."/>
            <person name="Han C."/>
            <person name="Pan H."/>
            <person name="Zhong X."/>
            <person name="Shi W."/>
            <person name="Liang X."/>
            <person name="Du D."/>
            <person name="Sun F."/>
            <person name="Xu Z."/>
            <person name="Hao R."/>
            <person name="Lv T."/>
            <person name="Lv Y."/>
            <person name="Zheng Z."/>
            <person name="Sun M."/>
            <person name="Luo L."/>
            <person name="Cai M."/>
            <person name="Gao Y."/>
            <person name="Wang J."/>
            <person name="Yin Y."/>
            <person name="Xu X."/>
            <person name="Cheng T."/>
            <person name="Wang J."/>
        </authorList>
    </citation>
    <scope>NUCLEOTIDE SEQUENCE [LARGE SCALE GENOMIC DNA]</scope>
</reference>
<gene>
    <name evidence="8" type="primary">LOC103321487</name>
</gene>
<keyword evidence="3" id="KW-0238">DNA-binding</keyword>
<keyword evidence="7" id="KW-1185">Reference proteome</keyword>
<keyword evidence="2" id="KW-0805">Transcription regulation</keyword>
<dbReference type="PROSITE" id="PS51005">
    <property type="entry name" value="NAC"/>
    <property type="match status" value="1"/>
</dbReference>
<evidence type="ECO:0000256" key="3">
    <source>
        <dbReference type="ARBA" id="ARBA00023125"/>
    </source>
</evidence>
<evidence type="ECO:0000256" key="4">
    <source>
        <dbReference type="ARBA" id="ARBA00023163"/>
    </source>
</evidence>
<dbReference type="GeneID" id="103321487"/>
<evidence type="ECO:0000256" key="1">
    <source>
        <dbReference type="ARBA" id="ARBA00004123"/>
    </source>
</evidence>
<comment type="subcellular location">
    <subcellularLocation>
        <location evidence="1">Nucleus</location>
    </subcellularLocation>
</comment>
<evidence type="ECO:0000259" key="6">
    <source>
        <dbReference type="PROSITE" id="PS51005"/>
    </source>
</evidence>
<dbReference type="InterPro" id="IPR003441">
    <property type="entry name" value="NAC-dom"/>
</dbReference>
<keyword evidence="4" id="KW-0804">Transcription</keyword>
<evidence type="ECO:0000313" key="7">
    <source>
        <dbReference type="Proteomes" id="UP000694861"/>
    </source>
</evidence>
<dbReference type="Gene3D" id="2.170.150.80">
    <property type="entry name" value="NAC domain"/>
    <property type="match status" value="1"/>
</dbReference>
<keyword evidence="5" id="KW-0539">Nucleus</keyword>
<sequence>MMKINIINTNKWHNSSSQNGTSIKTLENLSRKYIDHFISPSLLVFGADPNPISLIEQSFSHNSPTQTRTQTHTKAQCSKIENGKKEADVDLPTGYRFDPSEDEIVVYYLFNKILDRELPITDVIKEISVYDHDPDELPNGDFKHGCDCNEAFYFTYTEQIYSSEGKITRRTTKSGYWDLDGEEEEVKYGNGDITVGFEKVMVFHKGTAPNGIETDFIMHEFRLNPLIVPTHVLNDSTRAKIERYVVCRIIHEGISNYQPTFKLPPGWTARPVDEGEPS</sequence>
<dbReference type="InterPro" id="IPR036093">
    <property type="entry name" value="NAC_dom_sf"/>
</dbReference>
<protein>
    <submittedName>
        <fullName evidence="8">NAC transcription factor 29-like</fullName>
    </submittedName>
</protein>